<dbReference type="PROSITE" id="PS00135">
    <property type="entry name" value="TRYPSIN_SER"/>
    <property type="match status" value="1"/>
</dbReference>
<dbReference type="InterPro" id="IPR001254">
    <property type="entry name" value="Trypsin_dom"/>
</dbReference>
<sequence length="252" mass="26792">MRRRTAVILGLVAVLLTSLVGAAQAGPKPDIVGGGDASTQDYPWVVSLRINGQHFCGGTFISNQQVLTTAHCLAWLDDPTRIEVVAGRDQRTGDGGDVFAVSSYWIQPDYDPDYYRNDIAMLMLPEPVPYPWIEIVEDGETQPYEAGNVGTILGWGDTTEDGALAETLQQAEVPLLSDEDCAAAYAEPYITTVFCAGYAEGGIDACQGDSGGPIVVDGRLAGVITFGRGCAREGSPGAYTKLSLFAAELHQV</sequence>
<protein>
    <submittedName>
        <fullName evidence="4">Trypsin</fullName>
    </submittedName>
</protein>
<evidence type="ECO:0000313" key="5">
    <source>
        <dbReference type="Proteomes" id="UP000199515"/>
    </source>
</evidence>
<dbReference type="InterPro" id="IPR009003">
    <property type="entry name" value="Peptidase_S1_PA"/>
</dbReference>
<dbReference type="PRINTS" id="PR00722">
    <property type="entry name" value="CHYMOTRYPSIN"/>
</dbReference>
<dbReference type="PROSITE" id="PS50240">
    <property type="entry name" value="TRYPSIN_DOM"/>
    <property type="match status" value="1"/>
</dbReference>
<dbReference type="Gene3D" id="2.40.10.10">
    <property type="entry name" value="Trypsin-like serine proteases"/>
    <property type="match status" value="1"/>
</dbReference>
<dbReference type="GO" id="GO:0006508">
    <property type="term" value="P:proteolysis"/>
    <property type="evidence" value="ECO:0007669"/>
    <property type="project" value="InterPro"/>
</dbReference>
<dbReference type="SMART" id="SM00020">
    <property type="entry name" value="Tryp_SPc"/>
    <property type="match status" value="1"/>
</dbReference>
<reference evidence="4 5" key="1">
    <citation type="submission" date="2016-10" db="EMBL/GenBank/DDBJ databases">
        <authorList>
            <person name="de Groot N.N."/>
        </authorList>
    </citation>
    <scope>NUCLEOTIDE SEQUENCE [LARGE SCALE GENOMIC DNA]</scope>
    <source>
        <strain evidence="4 5">CPCC 202699</strain>
    </source>
</reference>
<dbReference type="FunFam" id="2.40.10.10:FF:000002">
    <property type="entry name" value="Transmembrane protease serine"/>
    <property type="match status" value="1"/>
</dbReference>
<dbReference type="FunFam" id="2.40.10.10:FF:000068">
    <property type="entry name" value="transmembrane protease serine 2"/>
    <property type="match status" value="1"/>
</dbReference>
<evidence type="ECO:0000256" key="2">
    <source>
        <dbReference type="SAM" id="SignalP"/>
    </source>
</evidence>
<dbReference type="STRING" id="589385.SAMN05421504_107408"/>
<dbReference type="InterPro" id="IPR033116">
    <property type="entry name" value="TRYPSIN_SER"/>
</dbReference>
<dbReference type="Pfam" id="PF00089">
    <property type="entry name" value="Trypsin"/>
    <property type="match status" value="1"/>
</dbReference>
<dbReference type="PANTHER" id="PTHR24252">
    <property type="entry name" value="ACROSIN-RELATED"/>
    <property type="match status" value="1"/>
</dbReference>
<dbReference type="AlphaFoldDB" id="A0A1H3NRF8"/>
<dbReference type="SUPFAM" id="SSF50494">
    <property type="entry name" value="Trypsin-like serine proteases"/>
    <property type="match status" value="1"/>
</dbReference>
<dbReference type="EMBL" id="FNON01000007">
    <property type="protein sequence ID" value="SDY91025.1"/>
    <property type="molecule type" value="Genomic_DNA"/>
</dbReference>
<organism evidence="4 5">
    <name type="scientific">Amycolatopsis xylanica</name>
    <dbReference type="NCBI Taxonomy" id="589385"/>
    <lineage>
        <taxon>Bacteria</taxon>
        <taxon>Bacillati</taxon>
        <taxon>Actinomycetota</taxon>
        <taxon>Actinomycetes</taxon>
        <taxon>Pseudonocardiales</taxon>
        <taxon>Pseudonocardiaceae</taxon>
        <taxon>Amycolatopsis</taxon>
    </lineage>
</organism>
<dbReference type="InterPro" id="IPR043504">
    <property type="entry name" value="Peptidase_S1_PA_chymotrypsin"/>
</dbReference>
<accession>A0A1H3NRF8</accession>
<keyword evidence="1" id="KW-1015">Disulfide bond</keyword>
<keyword evidence="5" id="KW-1185">Reference proteome</keyword>
<gene>
    <name evidence="4" type="ORF">SAMN05421504_107408</name>
</gene>
<dbReference type="PANTHER" id="PTHR24252:SF7">
    <property type="entry name" value="HYALIN"/>
    <property type="match status" value="1"/>
</dbReference>
<evidence type="ECO:0000313" key="4">
    <source>
        <dbReference type="EMBL" id="SDY91025.1"/>
    </source>
</evidence>
<name>A0A1H3NRF8_9PSEU</name>
<dbReference type="Proteomes" id="UP000199515">
    <property type="component" value="Unassembled WGS sequence"/>
</dbReference>
<evidence type="ECO:0000256" key="1">
    <source>
        <dbReference type="ARBA" id="ARBA00023157"/>
    </source>
</evidence>
<feature type="domain" description="Peptidase S1" evidence="3">
    <location>
        <begin position="31"/>
        <end position="252"/>
    </location>
</feature>
<keyword evidence="2" id="KW-0732">Signal</keyword>
<dbReference type="RefSeq" id="WP_245757592.1">
    <property type="nucleotide sequence ID" value="NZ_FNON01000007.1"/>
</dbReference>
<feature type="chain" id="PRO_5011479169" evidence="2">
    <location>
        <begin position="26"/>
        <end position="252"/>
    </location>
</feature>
<dbReference type="GO" id="GO:0004252">
    <property type="term" value="F:serine-type endopeptidase activity"/>
    <property type="evidence" value="ECO:0007669"/>
    <property type="project" value="InterPro"/>
</dbReference>
<dbReference type="InterPro" id="IPR001314">
    <property type="entry name" value="Peptidase_S1A"/>
</dbReference>
<dbReference type="CDD" id="cd00190">
    <property type="entry name" value="Tryp_SPc"/>
    <property type="match status" value="1"/>
</dbReference>
<proteinExistence type="predicted"/>
<evidence type="ECO:0000259" key="3">
    <source>
        <dbReference type="PROSITE" id="PS50240"/>
    </source>
</evidence>
<feature type="signal peptide" evidence="2">
    <location>
        <begin position="1"/>
        <end position="25"/>
    </location>
</feature>